<keyword evidence="2" id="KW-1185">Reference proteome</keyword>
<proteinExistence type="predicted"/>
<evidence type="ECO:0008006" key="3">
    <source>
        <dbReference type="Google" id="ProtNLM"/>
    </source>
</evidence>
<dbReference type="EMBL" id="FQWB01000007">
    <property type="protein sequence ID" value="SHG82197.1"/>
    <property type="molecule type" value="Genomic_DNA"/>
</dbReference>
<reference evidence="2" key="1">
    <citation type="submission" date="2016-11" db="EMBL/GenBank/DDBJ databases">
        <authorList>
            <person name="Varghese N."/>
            <person name="Submissions S."/>
        </authorList>
    </citation>
    <scope>NUCLEOTIDE SEQUENCE [LARGE SCALE GENOMIC DNA]</scope>
    <source>
        <strain evidence="2">DSM 19978</strain>
    </source>
</reference>
<sequence>MKKEEVPQDKGNLSNKNMKELVYATDENGNYTTALSTGWEPKTIALSNSIDEISERVAIAKAQVENNEASPIVYFMEYCRMDVGVLSSYVGMWQWRVKRHFKPKVFAKLNDKILQKYAETFDISIDELRNFKTH</sequence>
<dbReference type="OrthoDB" id="9180239at2"/>
<name>A0A1M5MYA4_9FLAO</name>
<accession>A0A1M5MYA4</accession>
<dbReference type="AlphaFoldDB" id="A0A1M5MYA4"/>
<evidence type="ECO:0000313" key="2">
    <source>
        <dbReference type="Proteomes" id="UP000184516"/>
    </source>
</evidence>
<evidence type="ECO:0000313" key="1">
    <source>
        <dbReference type="EMBL" id="SHG82197.1"/>
    </source>
</evidence>
<organism evidence="1 2">
    <name type="scientific">Flavobacterium fluvii</name>
    <dbReference type="NCBI Taxonomy" id="468056"/>
    <lineage>
        <taxon>Bacteria</taxon>
        <taxon>Pseudomonadati</taxon>
        <taxon>Bacteroidota</taxon>
        <taxon>Flavobacteriia</taxon>
        <taxon>Flavobacteriales</taxon>
        <taxon>Flavobacteriaceae</taxon>
        <taxon>Flavobacterium</taxon>
    </lineage>
</organism>
<dbReference type="STRING" id="468056.SAMN05443549_10742"/>
<protein>
    <recommendedName>
        <fullName evidence="3">Cro/C1-type HTH DNA-binding domain-containing protein</fullName>
    </recommendedName>
</protein>
<dbReference type="Proteomes" id="UP000184516">
    <property type="component" value="Unassembled WGS sequence"/>
</dbReference>
<gene>
    <name evidence="1" type="ORF">SAMN05443549_10742</name>
</gene>
<dbReference type="RefSeq" id="WP_073371511.1">
    <property type="nucleotide sequence ID" value="NZ_FQWB01000007.1"/>
</dbReference>